<evidence type="ECO:0000256" key="5">
    <source>
        <dbReference type="ARBA" id="ARBA00023136"/>
    </source>
</evidence>
<evidence type="ECO:0000256" key="3">
    <source>
        <dbReference type="ARBA" id="ARBA00022692"/>
    </source>
</evidence>
<organism evidence="8 9">
    <name type="scientific">Mesonia maritima</name>
    <dbReference type="NCBI Taxonomy" id="1793873"/>
    <lineage>
        <taxon>Bacteria</taxon>
        <taxon>Pseudomonadati</taxon>
        <taxon>Bacteroidota</taxon>
        <taxon>Flavobacteriia</taxon>
        <taxon>Flavobacteriales</taxon>
        <taxon>Flavobacteriaceae</taxon>
        <taxon>Mesonia</taxon>
    </lineage>
</organism>
<feature type="transmembrane region" description="Helical" evidence="6">
    <location>
        <begin position="126"/>
        <end position="143"/>
    </location>
</feature>
<feature type="domain" description="EamA" evidence="7">
    <location>
        <begin position="10"/>
        <end position="136"/>
    </location>
</feature>
<feature type="transmembrane region" description="Helical" evidence="6">
    <location>
        <begin position="244"/>
        <end position="264"/>
    </location>
</feature>
<comment type="caution">
    <text evidence="8">The sequence shown here is derived from an EMBL/GenBank/DDBJ whole genome shotgun (WGS) entry which is preliminary data.</text>
</comment>
<protein>
    <submittedName>
        <fullName evidence="8">Drug/metabolite transporter (DMT)-like permease</fullName>
    </submittedName>
</protein>
<feature type="transmembrane region" description="Helical" evidence="6">
    <location>
        <begin position="270"/>
        <end position="287"/>
    </location>
</feature>
<evidence type="ECO:0000259" key="7">
    <source>
        <dbReference type="Pfam" id="PF00892"/>
    </source>
</evidence>
<comment type="subcellular location">
    <subcellularLocation>
        <location evidence="1">Membrane</location>
        <topology evidence="1">Multi-pass membrane protein</topology>
    </subcellularLocation>
</comment>
<reference evidence="8 9" key="1">
    <citation type="submission" date="2023-07" db="EMBL/GenBank/DDBJ databases">
        <title>Genomic Encyclopedia of Type Strains, Phase IV (KMG-IV): sequencing the most valuable type-strain genomes for metagenomic binning, comparative biology and taxonomic classification.</title>
        <authorList>
            <person name="Goeker M."/>
        </authorList>
    </citation>
    <scope>NUCLEOTIDE SEQUENCE [LARGE SCALE GENOMIC DNA]</scope>
    <source>
        <strain evidence="8 9">DSM 102814</strain>
    </source>
</reference>
<feature type="transmembrane region" description="Helical" evidence="6">
    <location>
        <begin position="149"/>
        <end position="169"/>
    </location>
</feature>
<dbReference type="InterPro" id="IPR050638">
    <property type="entry name" value="AA-Vitamin_Transporters"/>
</dbReference>
<evidence type="ECO:0000256" key="1">
    <source>
        <dbReference type="ARBA" id="ARBA00004141"/>
    </source>
</evidence>
<dbReference type="Pfam" id="PF00892">
    <property type="entry name" value="EamA"/>
    <property type="match status" value="2"/>
</dbReference>
<dbReference type="RefSeq" id="WP_309726335.1">
    <property type="nucleotide sequence ID" value="NZ_JAVDQA010000001.1"/>
</dbReference>
<comment type="similarity">
    <text evidence="2">Belongs to the EamA transporter family.</text>
</comment>
<keyword evidence="4 6" id="KW-1133">Transmembrane helix</keyword>
<feature type="transmembrane region" description="Helical" evidence="6">
    <location>
        <begin position="92"/>
        <end position="114"/>
    </location>
</feature>
<evidence type="ECO:0000256" key="6">
    <source>
        <dbReference type="SAM" id="Phobius"/>
    </source>
</evidence>
<dbReference type="Proteomes" id="UP001257659">
    <property type="component" value="Unassembled WGS sequence"/>
</dbReference>
<dbReference type="InterPro" id="IPR037185">
    <property type="entry name" value="EmrE-like"/>
</dbReference>
<feature type="transmembrane region" description="Helical" evidence="6">
    <location>
        <begin position="217"/>
        <end position="235"/>
    </location>
</feature>
<sequence>MKQQHLKWVYLISLALVWGSSFILIKKGLVGLTPIQLGALRTFLAGIFLFIIGPRSVRKIKKPQWKWIAVSAFLGSFFPAFLFAFAEMEVDSAIVSILNSTVPILALLIGVVFFKISATSNQTLGVIIGLVGSVSLILAGASINENQNYWYALLPLVATTMYAFNVHIIKRYLQEVPVLSLTVGCFLILMLPSVVILWQSDFFTAERLQNETTQLSIGYIAILAVVGTGIAKLLFNRMVQISTPVFSTSVTYLIPVVALTWGILDGELFNWLQALSGLVILLGVYFANRKPKSAKRKSA</sequence>
<feature type="transmembrane region" description="Helical" evidence="6">
    <location>
        <begin position="176"/>
        <end position="197"/>
    </location>
</feature>
<evidence type="ECO:0000256" key="2">
    <source>
        <dbReference type="ARBA" id="ARBA00007362"/>
    </source>
</evidence>
<feature type="transmembrane region" description="Helical" evidence="6">
    <location>
        <begin position="65"/>
        <end position="86"/>
    </location>
</feature>
<dbReference type="InterPro" id="IPR000620">
    <property type="entry name" value="EamA_dom"/>
</dbReference>
<dbReference type="SUPFAM" id="SSF103481">
    <property type="entry name" value="Multidrug resistance efflux transporter EmrE"/>
    <property type="match status" value="2"/>
</dbReference>
<dbReference type="PANTHER" id="PTHR32322">
    <property type="entry name" value="INNER MEMBRANE TRANSPORTER"/>
    <property type="match status" value="1"/>
</dbReference>
<dbReference type="EMBL" id="JAVDQA010000001">
    <property type="protein sequence ID" value="MDR6299548.1"/>
    <property type="molecule type" value="Genomic_DNA"/>
</dbReference>
<evidence type="ECO:0000313" key="9">
    <source>
        <dbReference type="Proteomes" id="UP001257659"/>
    </source>
</evidence>
<proteinExistence type="inferred from homology"/>
<evidence type="ECO:0000313" key="8">
    <source>
        <dbReference type="EMBL" id="MDR6299548.1"/>
    </source>
</evidence>
<feature type="domain" description="EamA" evidence="7">
    <location>
        <begin position="151"/>
        <end position="288"/>
    </location>
</feature>
<keyword evidence="9" id="KW-1185">Reference proteome</keyword>
<dbReference type="PANTHER" id="PTHR32322:SF2">
    <property type="entry name" value="EAMA DOMAIN-CONTAINING PROTEIN"/>
    <property type="match status" value="1"/>
</dbReference>
<keyword evidence="5 6" id="KW-0472">Membrane</keyword>
<accession>A0ABU1K4P4</accession>
<feature type="transmembrane region" description="Helical" evidence="6">
    <location>
        <begin position="7"/>
        <end position="25"/>
    </location>
</feature>
<gene>
    <name evidence="8" type="ORF">GGR31_000164</name>
</gene>
<name>A0ABU1K4P4_9FLAO</name>
<keyword evidence="3 6" id="KW-0812">Transmembrane</keyword>
<evidence type="ECO:0000256" key="4">
    <source>
        <dbReference type="ARBA" id="ARBA00022989"/>
    </source>
</evidence>
<feature type="transmembrane region" description="Helical" evidence="6">
    <location>
        <begin position="31"/>
        <end position="53"/>
    </location>
</feature>